<evidence type="ECO:0000259" key="1">
    <source>
        <dbReference type="Pfam" id="PF09423"/>
    </source>
</evidence>
<dbReference type="InterPro" id="IPR038607">
    <property type="entry name" value="PhoD-like_sf"/>
</dbReference>
<sequence length="674" mass="76247">MPSKDAQTINTLTILRTQKLCVPSWQCDSGFDILYCVLRITRMLASILTVACLAVTTIASWDGNINFNSPSLQHRDLGLDVAKIQKRTGLVARQTTNFTDSQLNFTHGVASGDPYPNSVILWTRVAPSLASDRPNVTVSGTAAFYNHETEEYIRASKHKVCTQWRITSDANLTRVVDHGTAYTTSDIDFTIKVEAKKLRPFTTYYYQFTQCGTTNRSPVGRTKTSPSADQKIDKIGLAVYSCSNYPNGYFNAYGNAARKDRVDYVIHLGDYIYESSVGVQGRDARATNPSRALLTLYDYRTRIAQYRTDADLQLSHQKFAWIATWDDHEVANNGYRDGFSAMNNTEDSFLRFGGVSVDQRKMNAVRAYFEWMPIRQVNMDDNLRIWRNFQMGTLLDLTMLDTRNYDRSITDLNYNTDYIYKIHDDAGRSLMGSQQENWFYKTLISSKKRGAAWRIIGNQIVFSRINITSWFGTFENPYNEDQWDGYAKNRARTFQTLYDHDIGNNIMLAGDSHANWVSDLVWLEEHPYDSATGEGAVGVEFAGTAVTSSGFGGTIQSANNQSSSLVRDNSELQWDEGYYRGYYELQIGYDAVQASYYGMPTVATRNPLEVSLANFTVVNGGNKLQRPVAGGKVESGFIKTGQVQMTNLTYNTQNQSWAVRNDFNQMFISYPRTT</sequence>
<gene>
    <name evidence="3" type="ORF">D6D21_07792</name>
</gene>
<comment type="caution">
    <text evidence="3">The sequence shown here is derived from an EMBL/GenBank/DDBJ whole genome shotgun (WGS) entry which is preliminary data.</text>
</comment>
<proteinExistence type="predicted"/>
<dbReference type="InterPro" id="IPR032093">
    <property type="entry name" value="PhoD_N"/>
</dbReference>
<accession>A0AB74IQ71</accession>
<dbReference type="InterPro" id="IPR029052">
    <property type="entry name" value="Metallo-depent_PP-like"/>
</dbReference>
<dbReference type="InterPro" id="IPR018946">
    <property type="entry name" value="PhoD-like_MPP"/>
</dbReference>
<feature type="domain" description="PhoD-like phosphatase metallophosphatase" evidence="1">
    <location>
        <begin position="237"/>
        <end position="596"/>
    </location>
</feature>
<evidence type="ECO:0000259" key="2">
    <source>
        <dbReference type="Pfam" id="PF16655"/>
    </source>
</evidence>
<feature type="domain" description="Phospholipase D N-terminal" evidence="2">
    <location>
        <begin position="107"/>
        <end position="224"/>
    </location>
</feature>
<dbReference type="Pfam" id="PF16655">
    <property type="entry name" value="PhoD_N"/>
    <property type="match status" value="1"/>
</dbReference>
<reference evidence="3 4" key="1">
    <citation type="submission" date="2018-10" db="EMBL/GenBank/DDBJ databases">
        <title>Fifty Aureobasidium pullulans genomes reveal a recombining polyextremotolerant generalist.</title>
        <authorList>
            <person name="Gostincar C."/>
            <person name="Turk M."/>
            <person name="Zajc J."/>
            <person name="Gunde-Cimerman N."/>
        </authorList>
    </citation>
    <scope>NUCLEOTIDE SEQUENCE [LARGE SCALE GENOMIC DNA]</scope>
    <source>
        <strain evidence="3 4">EXF-10796</strain>
    </source>
</reference>
<protein>
    <recommendedName>
        <fullName evidence="5">Alkaline phosphatase</fullName>
    </recommendedName>
</protein>
<dbReference type="CDD" id="cd07389">
    <property type="entry name" value="MPP_PhoD"/>
    <property type="match status" value="1"/>
</dbReference>
<organism evidence="3 4">
    <name type="scientific">Aureobasidium pullulans</name>
    <name type="common">Black yeast</name>
    <name type="synonym">Pullularia pullulans</name>
    <dbReference type="NCBI Taxonomy" id="5580"/>
    <lineage>
        <taxon>Eukaryota</taxon>
        <taxon>Fungi</taxon>
        <taxon>Dikarya</taxon>
        <taxon>Ascomycota</taxon>
        <taxon>Pezizomycotina</taxon>
        <taxon>Dothideomycetes</taxon>
        <taxon>Dothideomycetidae</taxon>
        <taxon>Dothideales</taxon>
        <taxon>Saccotheciaceae</taxon>
        <taxon>Aureobasidium</taxon>
    </lineage>
</organism>
<dbReference type="EMBL" id="QZAM01000187">
    <property type="protein sequence ID" value="THW38448.1"/>
    <property type="molecule type" value="Genomic_DNA"/>
</dbReference>
<name>A0AB74IQ71_AURPU</name>
<dbReference type="Gene3D" id="2.60.40.380">
    <property type="entry name" value="Purple acid phosphatase-like, N-terminal"/>
    <property type="match status" value="1"/>
</dbReference>
<evidence type="ECO:0000313" key="3">
    <source>
        <dbReference type="EMBL" id="THW38448.1"/>
    </source>
</evidence>
<dbReference type="PANTHER" id="PTHR43606">
    <property type="entry name" value="PHOSPHATASE, PUTATIVE (AFU_ORTHOLOGUE AFUA_6G08710)-RELATED"/>
    <property type="match status" value="1"/>
</dbReference>
<evidence type="ECO:0000313" key="4">
    <source>
        <dbReference type="Proteomes" id="UP000309076"/>
    </source>
</evidence>
<dbReference type="Proteomes" id="UP000309076">
    <property type="component" value="Unassembled WGS sequence"/>
</dbReference>
<evidence type="ECO:0008006" key="5">
    <source>
        <dbReference type="Google" id="ProtNLM"/>
    </source>
</evidence>
<dbReference type="SUPFAM" id="SSF56300">
    <property type="entry name" value="Metallo-dependent phosphatases"/>
    <property type="match status" value="1"/>
</dbReference>
<dbReference type="AlphaFoldDB" id="A0AB74IQ71"/>
<dbReference type="InterPro" id="IPR052900">
    <property type="entry name" value="Phospholipid_Metab_Enz"/>
</dbReference>
<dbReference type="PANTHER" id="PTHR43606:SF8">
    <property type="entry name" value="ALKALINE PHOSPHATASE"/>
    <property type="match status" value="1"/>
</dbReference>
<dbReference type="Gene3D" id="3.60.21.70">
    <property type="entry name" value="PhoD-like phosphatase"/>
    <property type="match status" value="1"/>
</dbReference>
<dbReference type="Pfam" id="PF09423">
    <property type="entry name" value="PhoD"/>
    <property type="match status" value="1"/>
</dbReference>